<feature type="compositionally biased region" description="Basic and acidic residues" evidence="1">
    <location>
        <begin position="20"/>
        <end position="33"/>
    </location>
</feature>
<evidence type="ECO:0000313" key="3">
    <source>
        <dbReference type="Proteomes" id="UP000696280"/>
    </source>
</evidence>
<sequence length="82" mass="9127">MTTQTKTTGSSSSPPSIAIPDRRRNSIGEHMHSPNETWRPSATRRQSWDHEALKREVYVKQMGPGGGKGEGMGFTEIVDEEK</sequence>
<feature type="compositionally biased region" description="Polar residues" evidence="1">
    <location>
        <begin position="34"/>
        <end position="45"/>
    </location>
</feature>
<reference evidence="2" key="1">
    <citation type="submission" date="2021-07" db="EMBL/GenBank/DDBJ databases">
        <authorList>
            <person name="Durling M."/>
        </authorList>
    </citation>
    <scope>NUCLEOTIDE SEQUENCE</scope>
</reference>
<organism evidence="2 3">
    <name type="scientific">Hymenoscyphus fraxineus</name>
    <dbReference type="NCBI Taxonomy" id="746836"/>
    <lineage>
        <taxon>Eukaryota</taxon>
        <taxon>Fungi</taxon>
        <taxon>Dikarya</taxon>
        <taxon>Ascomycota</taxon>
        <taxon>Pezizomycotina</taxon>
        <taxon>Leotiomycetes</taxon>
        <taxon>Helotiales</taxon>
        <taxon>Helotiaceae</taxon>
        <taxon>Hymenoscyphus</taxon>
    </lineage>
</organism>
<feature type="compositionally biased region" description="Basic and acidic residues" evidence="1">
    <location>
        <begin position="46"/>
        <end position="58"/>
    </location>
</feature>
<evidence type="ECO:0000313" key="2">
    <source>
        <dbReference type="EMBL" id="CAG8958820.1"/>
    </source>
</evidence>
<accession>A0A9N9PWZ7</accession>
<proteinExistence type="predicted"/>
<dbReference type="EMBL" id="CAJVRL010000085">
    <property type="protein sequence ID" value="CAG8958820.1"/>
    <property type="molecule type" value="Genomic_DNA"/>
</dbReference>
<dbReference type="AlphaFoldDB" id="A0A9N9PWZ7"/>
<name>A0A9N9PWZ7_9HELO</name>
<feature type="compositionally biased region" description="Gly residues" evidence="1">
    <location>
        <begin position="63"/>
        <end position="72"/>
    </location>
</feature>
<gene>
    <name evidence="2" type="ORF">HYFRA_00011771</name>
</gene>
<feature type="compositionally biased region" description="Low complexity" evidence="1">
    <location>
        <begin position="1"/>
        <end position="16"/>
    </location>
</feature>
<feature type="region of interest" description="Disordered" evidence="1">
    <location>
        <begin position="1"/>
        <end position="82"/>
    </location>
</feature>
<protein>
    <submittedName>
        <fullName evidence="2">Uncharacterized protein</fullName>
    </submittedName>
</protein>
<comment type="caution">
    <text evidence="2">The sequence shown here is derived from an EMBL/GenBank/DDBJ whole genome shotgun (WGS) entry which is preliminary data.</text>
</comment>
<dbReference type="OrthoDB" id="5425892at2759"/>
<dbReference type="Proteomes" id="UP000696280">
    <property type="component" value="Unassembled WGS sequence"/>
</dbReference>
<keyword evidence="3" id="KW-1185">Reference proteome</keyword>
<evidence type="ECO:0000256" key="1">
    <source>
        <dbReference type="SAM" id="MobiDB-lite"/>
    </source>
</evidence>